<proteinExistence type="predicted"/>
<dbReference type="Proteomes" id="UP000238701">
    <property type="component" value="Unassembled WGS sequence"/>
</dbReference>
<feature type="region of interest" description="Disordered" evidence="1">
    <location>
        <begin position="309"/>
        <end position="329"/>
    </location>
</feature>
<reference evidence="3" key="1">
    <citation type="submission" date="2018-02" db="EMBL/GenBank/DDBJ databases">
        <authorList>
            <person name="Hausmann B."/>
        </authorList>
    </citation>
    <scope>NUCLEOTIDE SEQUENCE [LARGE SCALE GENOMIC DNA]</scope>
    <source>
        <strain evidence="3">Peat soil MAG SbA1</strain>
    </source>
</reference>
<gene>
    <name evidence="2" type="ORF">SBA1_340023</name>
</gene>
<organism evidence="2 3">
    <name type="scientific">Candidatus Sulfotelmatobacter kueseliae</name>
    <dbReference type="NCBI Taxonomy" id="2042962"/>
    <lineage>
        <taxon>Bacteria</taxon>
        <taxon>Pseudomonadati</taxon>
        <taxon>Acidobacteriota</taxon>
        <taxon>Terriglobia</taxon>
        <taxon>Terriglobales</taxon>
        <taxon>Candidatus Korobacteraceae</taxon>
        <taxon>Candidatus Sulfotelmatobacter</taxon>
    </lineage>
</organism>
<evidence type="ECO:0000313" key="2">
    <source>
        <dbReference type="EMBL" id="SPF40982.1"/>
    </source>
</evidence>
<evidence type="ECO:0000256" key="1">
    <source>
        <dbReference type="SAM" id="MobiDB-lite"/>
    </source>
</evidence>
<dbReference type="AlphaFoldDB" id="A0A2U3KMV3"/>
<sequence length="505" mass="55791">MLSGAFLAEDLRFELSILATVQGFYQKLLGDSLGGELPVPRDLDEGALRRSGQELPNTLTRMTRWLHLLDMAITPAMLRQALTPDTDSEVAEALLRYFVRRREPSDVNRDKTDLIATFLYRHPRVPGQWEQSGYGLDGALPLSPFEIALIEILADTDVPSLREEHVQLLRRFDPLREEVSRFRDFNGLIDSGLIGRVRELKQWLDSSFYHPGVLATVAAYNASFGKKFDELFENALAEIKQFGQALEEMGGTILSTVDGVEVTVEHVAAIEQKQMLQADYGSTLEKFRRVSKLKKELDRRPPIRRSLLSPAARTSHAAGGAAAAPRTARAAKVKAPPAAPVFQPPAITAHQIATEEGKLRRVEESIRVFVRVADPKYRQVVPMRFFNLTLTVAEADAYSAAFLEEKSLRADVARTLIRLVSISARICTELEDLKRSQKMSSLWKLHADALVVLLDMASSSTEEAGSVAKLAEQAGAGPAAKSIHESALKLRAQSDVAAKTLANVS</sequence>
<name>A0A2U3KMV3_9BACT</name>
<protein>
    <submittedName>
        <fullName evidence="2">Uncharacterized protein</fullName>
    </submittedName>
</protein>
<accession>A0A2U3KMV3</accession>
<evidence type="ECO:0000313" key="3">
    <source>
        <dbReference type="Proteomes" id="UP000238701"/>
    </source>
</evidence>
<dbReference type="EMBL" id="OMOD01000127">
    <property type="protein sequence ID" value="SPF40982.1"/>
    <property type="molecule type" value="Genomic_DNA"/>
</dbReference>